<dbReference type="Pfam" id="PF02205">
    <property type="entry name" value="WH2"/>
    <property type="match status" value="1"/>
</dbReference>
<dbReference type="EMBL" id="NCSJ02000018">
    <property type="protein sequence ID" value="RFU34617.1"/>
    <property type="molecule type" value="Genomic_DNA"/>
</dbReference>
<accession>A0A3E2HMJ3</accession>
<reference evidence="3 4" key="1">
    <citation type="submission" date="2018-05" db="EMBL/GenBank/DDBJ databases">
        <title>Draft genome sequence of Scytalidium lignicola DSM 105466, a ubiquitous saprotrophic fungus.</title>
        <authorList>
            <person name="Buettner E."/>
            <person name="Gebauer A.M."/>
            <person name="Hofrichter M."/>
            <person name="Liers C."/>
            <person name="Kellner H."/>
        </authorList>
    </citation>
    <scope>NUCLEOTIDE SEQUENCE [LARGE SCALE GENOMIC DNA]</scope>
    <source>
        <strain evidence="3 4">DSM 105466</strain>
    </source>
</reference>
<dbReference type="AlphaFoldDB" id="A0A3E2HMJ3"/>
<dbReference type="OrthoDB" id="5877983at2759"/>
<evidence type="ECO:0000259" key="2">
    <source>
        <dbReference type="PROSITE" id="PS51082"/>
    </source>
</evidence>
<sequence length="49" mass="4830">PPPGAGPPQPPSGAARPAALLGEIQMGKALKKTQTRDKSGAAVAGRVLN</sequence>
<evidence type="ECO:0000313" key="4">
    <source>
        <dbReference type="Proteomes" id="UP000258309"/>
    </source>
</evidence>
<evidence type="ECO:0000313" key="3">
    <source>
        <dbReference type="EMBL" id="RFU34617.1"/>
    </source>
</evidence>
<feature type="non-terminal residue" evidence="3">
    <location>
        <position position="49"/>
    </location>
</feature>
<organism evidence="3 4">
    <name type="scientific">Scytalidium lignicola</name>
    <name type="common">Hyphomycete</name>
    <dbReference type="NCBI Taxonomy" id="5539"/>
    <lineage>
        <taxon>Eukaryota</taxon>
        <taxon>Fungi</taxon>
        <taxon>Dikarya</taxon>
        <taxon>Ascomycota</taxon>
        <taxon>Pezizomycotina</taxon>
        <taxon>Leotiomycetes</taxon>
        <taxon>Leotiomycetes incertae sedis</taxon>
        <taxon>Scytalidium</taxon>
    </lineage>
</organism>
<dbReference type="GO" id="GO:0003779">
    <property type="term" value="F:actin binding"/>
    <property type="evidence" value="ECO:0007669"/>
    <property type="project" value="InterPro"/>
</dbReference>
<protein>
    <recommendedName>
        <fullName evidence="2">WH2 domain-containing protein</fullName>
    </recommendedName>
</protein>
<dbReference type="InterPro" id="IPR003124">
    <property type="entry name" value="WH2_dom"/>
</dbReference>
<evidence type="ECO:0000256" key="1">
    <source>
        <dbReference type="SAM" id="MobiDB-lite"/>
    </source>
</evidence>
<dbReference type="STRING" id="5539.A0A3E2HMJ3"/>
<name>A0A3E2HMJ3_SCYLI</name>
<dbReference type="Proteomes" id="UP000258309">
    <property type="component" value="Unassembled WGS sequence"/>
</dbReference>
<dbReference type="PROSITE" id="PS51082">
    <property type="entry name" value="WH2"/>
    <property type="match status" value="1"/>
</dbReference>
<feature type="domain" description="WH2" evidence="2">
    <location>
        <begin position="16"/>
        <end position="33"/>
    </location>
</feature>
<feature type="region of interest" description="Disordered" evidence="1">
    <location>
        <begin position="28"/>
        <end position="49"/>
    </location>
</feature>
<comment type="caution">
    <text evidence="3">The sequence shown here is derived from an EMBL/GenBank/DDBJ whole genome shotgun (WGS) entry which is preliminary data.</text>
</comment>
<gene>
    <name evidence="3" type="ORF">B7463_g1678</name>
</gene>
<proteinExistence type="predicted"/>
<feature type="non-terminal residue" evidence="3">
    <location>
        <position position="1"/>
    </location>
</feature>
<keyword evidence="4" id="KW-1185">Reference proteome</keyword>